<keyword evidence="2" id="KW-1185">Reference proteome</keyword>
<feature type="non-terminal residue" evidence="1">
    <location>
        <position position="69"/>
    </location>
</feature>
<dbReference type="OrthoDB" id="75582at2759"/>
<evidence type="ECO:0000313" key="2">
    <source>
        <dbReference type="Proteomes" id="UP000198211"/>
    </source>
</evidence>
<dbReference type="AlphaFoldDB" id="A0A225UK23"/>
<proteinExistence type="predicted"/>
<sequence length="69" mass="8468">MMLYYRIQKFIAELRSDPNLWAAFQHDIEQIHLQYNLLSDSWFSLLVTQKIRENKEHARTPRSKEDHEH</sequence>
<gene>
    <name evidence="1" type="ORF">PHMEG_00037256</name>
</gene>
<accession>A0A225UK23</accession>
<dbReference type="EMBL" id="NBNE01016195">
    <property type="protein sequence ID" value="OWY93375.1"/>
    <property type="molecule type" value="Genomic_DNA"/>
</dbReference>
<reference evidence="2" key="1">
    <citation type="submission" date="2017-03" db="EMBL/GenBank/DDBJ databases">
        <title>Phytopthora megakarya and P. palmivora, two closely related causual agents of cacao black pod achieved similar genome size and gene model numbers by different mechanisms.</title>
        <authorList>
            <person name="Ali S."/>
            <person name="Shao J."/>
            <person name="Larry D.J."/>
            <person name="Kronmiller B."/>
            <person name="Shen D."/>
            <person name="Strem M.D."/>
            <person name="Melnick R.L."/>
            <person name="Guiltinan M.J."/>
            <person name="Tyler B.M."/>
            <person name="Meinhardt L.W."/>
            <person name="Bailey B.A."/>
        </authorList>
    </citation>
    <scope>NUCLEOTIDE SEQUENCE [LARGE SCALE GENOMIC DNA]</scope>
    <source>
        <strain evidence="2">zdho120</strain>
    </source>
</reference>
<evidence type="ECO:0000313" key="1">
    <source>
        <dbReference type="EMBL" id="OWY93375.1"/>
    </source>
</evidence>
<dbReference type="STRING" id="4795.A0A225UK23"/>
<comment type="caution">
    <text evidence="1">The sequence shown here is derived from an EMBL/GenBank/DDBJ whole genome shotgun (WGS) entry which is preliminary data.</text>
</comment>
<organism evidence="1 2">
    <name type="scientific">Phytophthora megakarya</name>
    <dbReference type="NCBI Taxonomy" id="4795"/>
    <lineage>
        <taxon>Eukaryota</taxon>
        <taxon>Sar</taxon>
        <taxon>Stramenopiles</taxon>
        <taxon>Oomycota</taxon>
        <taxon>Peronosporomycetes</taxon>
        <taxon>Peronosporales</taxon>
        <taxon>Peronosporaceae</taxon>
        <taxon>Phytophthora</taxon>
    </lineage>
</organism>
<dbReference type="Proteomes" id="UP000198211">
    <property type="component" value="Unassembled WGS sequence"/>
</dbReference>
<protein>
    <submittedName>
        <fullName evidence="1">Uncharacterized protein</fullName>
    </submittedName>
</protein>
<name>A0A225UK23_9STRA</name>